<dbReference type="Proteomes" id="UP000578252">
    <property type="component" value="Unassembled WGS sequence"/>
</dbReference>
<accession>A0A7Y0Y3Z5</accession>
<evidence type="ECO:0000313" key="5">
    <source>
        <dbReference type="Proteomes" id="UP000578252"/>
    </source>
</evidence>
<dbReference type="AlphaFoldDB" id="A0A7Y0Y3Z5"/>
<evidence type="ECO:0000313" key="4">
    <source>
        <dbReference type="EMBL" id="NMW93451.1"/>
    </source>
</evidence>
<dbReference type="RefSeq" id="WP_169764892.1">
    <property type="nucleotide sequence ID" value="NZ_JABCUR010000003.1"/>
</dbReference>
<evidence type="ECO:0000313" key="6">
    <source>
        <dbReference type="Proteomes" id="UP000582487"/>
    </source>
</evidence>
<reference evidence="5 6" key="1">
    <citation type="submission" date="2020-04" db="EMBL/GenBank/DDBJ databases">
        <title>Antimicrobial susceptibility and clonality of vaginal-derived multi-drug resistant Mobiluncus isolates in China.</title>
        <authorList>
            <person name="Zhang X."/>
        </authorList>
    </citation>
    <scope>NUCLEOTIDE SEQUENCE [LARGE SCALE GENOMIC DNA]</scope>
    <source>
        <strain evidence="3 5">13</strain>
        <strain evidence="4 6">7</strain>
    </source>
</reference>
<dbReference type="EMBL" id="JABCUR010000003">
    <property type="protein sequence ID" value="NMW64775.1"/>
    <property type="molecule type" value="Genomic_DNA"/>
</dbReference>
<keyword evidence="2" id="KW-0812">Transmembrane</keyword>
<feature type="compositionally biased region" description="Low complexity" evidence="1">
    <location>
        <begin position="312"/>
        <end position="360"/>
    </location>
</feature>
<feature type="compositionally biased region" description="Low complexity" evidence="1">
    <location>
        <begin position="268"/>
        <end position="283"/>
    </location>
</feature>
<evidence type="ECO:0000256" key="1">
    <source>
        <dbReference type="SAM" id="MobiDB-lite"/>
    </source>
</evidence>
<keyword evidence="2" id="KW-1133">Transmembrane helix</keyword>
<proteinExistence type="predicted"/>
<evidence type="ECO:0000313" key="3">
    <source>
        <dbReference type="EMBL" id="NMW64775.1"/>
    </source>
</evidence>
<name>A0A7Y0Y3Z5_9ACTO</name>
<keyword evidence="2" id="KW-0472">Membrane</keyword>
<dbReference type="Proteomes" id="UP000582487">
    <property type="component" value="Unassembled WGS sequence"/>
</dbReference>
<comment type="caution">
    <text evidence="3">The sequence shown here is derived from an EMBL/GenBank/DDBJ whole genome shotgun (WGS) entry which is preliminary data.</text>
</comment>
<sequence>MKTMKTKRIRKTIVSHREVDLLDNLKVVKCLTVQPKKDSVAVLDAITGKHLFDAPDMESFESNVARPVNVQLRENLWLRLPVEGGVFPIKTPVLYERAAKLLARRRLGRKKRQLLEQIGVIYSGQKTTSPARPAPVVAETLVNLPVVEEPTTDEAVLPDTVVAAPSAAGEDTVVIEPPAEPVTLTLSLPKVTEDSEAGQTRIFPRVKTEVKPAPVAVMPRKRERRNPRRGIIVRNLAIGFAAGVTVIAGVGGGAVALVKMLEAPSPAPAYSASSSATPSTSPSGAKHRKTKESDTPGDQPAPQGDNPTETLAGQGASPAPGAAVGAPTAAPAPAPAVTVTQPAPAAPQPTVTVVQQAPPQRAENHQSGAPALAPVQTVTRQEIPVTSLHTNVASRAGTVSFSATTSGANPPAVTASIGGQTITLTAGSGTVTGLAPGSYTWTTRCGALTNTGTINVS</sequence>
<dbReference type="EMBL" id="JABCUV010000007">
    <property type="protein sequence ID" value="NMW93451.1"/>
    <property type="molecule type" value="Genomic_DNA"/>
</dbReference>
<feature type="transmembrane region" description="Helical" evidence="2">
    <location>
        <begin position="231"/>
        <end position="258"/>
    </location>
</feature>
<evidence type="ECO:0000256" key="2">
    <source>
        <dbReference type="SAM" id="Phobius"/>
    </source>
</evidence>
<organism evidence="3 5">
    <name type="scientific">Mobiluncus mulieris</name>
    <dbReference type="NCBI Taxonomy" id="2052"/>
    <lineage>
        <taxon>Bacteria</taxon>
        <taxon>Bacillati</taxon>
        <taxon>Actinomycetota</taxon>
        <taxon>Actinomycetes</taxon>
        <taxon>Actinomycetales</taxon>
        <taxon>Actinomycetaceae</taxon>
        <taxon>Mobiluncus</taxon>
    </lineage>
</organism>
<protein>
    <submittedName>
        <fullName evidence="3">Uncharacterized protein</fullName>
    </submittedName>
</protein>
<feature type="region of interest" description="Disordered" evidence="1">
    <location>
        <begin position="266"/>
        <end position="369"/>
    </location>
</feature>
<gene>
    <name evidence="4" type="ORF">HHJ74_07055</name>
    <name evidence="3" type="ORF">HHJ78_04340</name>
</gene>